<evidence type="ECO:0000313" key="1">
    <source>
        <dbReference type="EMBL" id="RUL55926.1"/>
    </source>
</evidence>
<protein>
    <submittedName>
        <fullName evidence="1">RNA polymerase II</fullName>
    </submittedName>
</protein>
<accession>A0A432LGY0</accession>
<dbReference type="Proteomes" id="UP000287910">
    <property type="component" value="Unassembled WGS sequence"/>
</dbReference>
<reference evidence="1 2" key="1">
    <citation type="submission" date="2018-12" db="EMBL/GenBank/DDBJ databases">
        <title>Lysinibacillus antri sp. nov., isolated from a cave soil.</title>
        <authorList>
            <person name="Narsing Rao M.P."/>
            <person name="Zhang H."/>
            <person name="Dong Z.-Y."/>
            <person name="Niu X.-K."/>
            <person name="Zhang K."/>
            <person name="Fang B.-Z."/>
            <person name="Kang Y.-Q."/>
            <person name="Xiao M."/>
            <person name="Li W.-J."/>
        </authorList>
    </citation>
    <scope>NUCLEOTIDE SEQUENCE [LARGE SCALE GENOMIC DNA]</scope>
    <source>
        <strain evidence="1 2">SYSU K30002</strain>
    </source>
</reference>
<dbReference type="AlphaFoldDB" id="A0A432LGY0"/>
<organism evidence="1 2">
    <name type="scientific">Lysinibacillus antri</name>
    <dbReference type="NCBI Taxonomy" id="2498145"/>
    <lineage>
        <taxon>Bacteria</taxon>
        <taxon>Bacillati</taxon>
        <taxon>Bacillota</taxon>
        <taxon>Bacilli</taxon>
        <taxon>Bacillales</taxon>
        <taxon>Bacillaceae</taxon>
        <taxon>Lysinibacillus</taxon>
    </lineage>
</organism>
<evidence type="ECO:0000313" key="2">
    <source>
        <dbReference type="Proteomes" id="UP000287910"/>
    </source>
</evidence>
<proteinExistence type="predicted"/>
<comment type="caution">
    <text evidence="1">The sequence shown here is derived from an EMBL/GenBank/DDBJ whole genome shotgun (WGS) entry which is preliminary data.</text>
</comment>
<keyword evidence="2" id="KW-1185">Reference proteome</keyword>
<gene>
    <name evidence="1" type="ORF">EK386_03665</name>
</gene>
<dbReference type="RefSeq" id="WP_126657673.1">
    <property type="nucleotide sequence ID" value="NZ_RYYR01000003.1"/>
</dbReference>
<name>A0A432LGY0_9BACI</name>
<dbReference type="EMBL" id="RYYR01000003">
    <property type="protein sequence ID" value="RUL55926.1"/>
    <property type="molecule type" value="Genomic_DNA"/>
</dbReference>
<sequence length="473" mass="53891">MKYAVSFFGVLVLIIGGMLFFQYQVYSDKIETGDGGDFSFSQEIEITYRSESLDIRQHFKNLPNQKINIVWPKLATNPDCFIETENTCKRLSEDKLSFEPGENRTQSISYIIPLNGGLQSNQLLKDIFVTLTGGEVTYSTVHISTDHNVSGQWVTGLPIIGQQSLSLVNYSMFSGLGSVSELYWRANNLNVHETSNILSLYSEQPLTEEFKKQLKNLKFLNEEHIAIVQGDNLSKLQGNRILFLKDLSIDSLNNNVILSQVKAQYKFKDSPSWLSEVVASFLTESTIGSSKATEIVNTLTHQMTDSQLANWIQKLDELKGKEISTTVLDEILSDVFGLHTEYLSLNESSKEMFPFLFNDEREVYIGDYPKEDVQVIFKNGLILYSADTLLSHLGYETSNGENGYYVTNNVRNFRFPQDYGFYVFNERRYNTVSEPIIEVAGNQYIEESWLQKLFTVEIKKSNKSITIRATAQQ</sequence>